<keyword evidence="3" id="KW-1185">Reference proteome</keyword>
<feature type="transmembrane region" description="Helical" evidence="1">
    <location>
        <begin position="29"/>
        <end position="46"/>
    </location>
</feature>
<feature type="transmembrane region" description="Helical" evidence="1">
    <location>
        <begin position="157"/>
        <end position="184"/>
    </location>
</feature>
<evidence type="ECO:0000313" key="3">
    <source>
        <dbReference type="Proteomes" id="UP000198916"/>
    </source>
</evidence>
<dbReference type="RefSeq" id="WP_177181170.1">
    <property type="nucleotide sequence ID" value="NZ_FNZR01000007.1"/>
</dbReference>
<proteinExistence type="predicted"/>
<keyword evidence="1" id="KW-0472">Membrane</keyword>
<name>A0A1H7RG13_9SPHI</name>
<protein>
    <submittedName>
        <fullName evidence="2">EpsG family protein</fullName>
    </submittedName>
</protein>
<dbReference type="STRING" id="332977.SAMN05421740_10799"/>
<feature type="transmembrane region" description="Helical" evidence="1">
    <location>
        <begin position="117"/>
        <end position="137"/>
    </location>
</feature>
<dbReference type="EMBL" id="FNZR01000007">
    <property type="protein sequence ID" value="SEL59270.1"/>
    <property type="molecule type" value="Genomic_DNA"/>
</dbReference>
<feature type="transmembrane region" description="Helical" evidence="1">
    <location>
        <begin position="90"/>
        <end position="110"/>
    </location>
</feature>
<organism evidence="2 3">
    <name type="scientific">Parapedobacter koreensis</name>
    <dbReference type="NCBI Taxonomy" id="332977"/>
    <lineage>
        <taxon>Bacteria</taxon>
        <taxon>Pseudomonadati</taxon>
        <taxon>Bacteroidota</taxon>
        <taxon>Sphingobacteriia</taxon>
        <taxon>Sphingobacteriales</taxon>
        <taxon>Sphingobacteriaceae</taxon>
        <taxon>Parapedobacter</taxon>
    </lineage>
</organism>
<accession>A0A1H7RG13</accession>
<feature type="transmembrane region" description="Helical" evidence="1">
    <location>
        <begin position="278"/>
        <end position="299"/>
    </location>
</feature>
<feature type="transmembrane region" description="Helical" evidence="1">
    <location>
        <begin position="331"/>
        <end position="349"/>
    </location>
</feature>
<dbReference type="Proteomes" id="UP000198916">
    <property type="component" value="Unassembled WGS sequence"/>
</dbReference>
<feature type="transmembrane region" description="Helical" evidence="1">
    <location>
        <begin position="191"/>
        <end position="213"/>
    </location>
</feature>
<keyword evidence="1" id="KW-0812">Transmembrane</keyword>
<feature type="transmembrane region" description="Helical" evidence="1">
    <location>
        <begin position="305"/>
        <end position="324"/>
    </location>
</feature>
<dbReference type="InterPro" id="IPR049458">
    <property type="entry name" value="EpsG-like"/>
</dbReference>
<feature type="transmembrane region" description="Helical" evidence="1">
    <location>
        <begin position="6"/>
        <end position="22"/>
    </location>
</feature>
<reference evidence="3" key="1">
    <citation type="submission" date="2016-10" db="EMBL/GenBank/DDBJ databases">
        <authorList>
            <person name="Varghese N."/>
            <person name="Submissions S."/>
        </authorList>
    </citation>
    <scope>NUCLEOTIDE SEQUENCE [LARGE SCALE GENOMIC DNA]</scope>
    <source>
        <strain evidence="3">Jip14</strain>
    </source>
</reference>
<dbReference type="Pfam" id="PF14897">
    <property type="entry name" value="EpsG"/>
    <property type="match status" value="1"/>
</dbReference>
<evidence type="ECO:0000256" key="1">
    <source>
        <dbReference type="SAM" id="Phobius"/>
    </source>
</evidence>
<gene>
    <name evidence="2" type="ORF">SAMN05421740_10799</name>
</gene>
<dbReference type="AlphaFoldDB" id="A0A1H7RG13"/>
<evidence type="ECO:0000313" key="2">
    <source>
        <dbReference type="EMBL" id="SEL59270.1"/>
    </source>
</evidence>
<sequence length="372" mass="43634">MAIYIIIFLLLAVFCVLDLVEVDEHHKKLLFSCIIILLIIVGGIRWDTGPDWNSYYTFYDNITHFVYGSEVNLFEPGFTYINLFMSRLDWSYTVVLFFWAVVTIGLKGLVFSRHTPILFILLFLYYCYYLADILSVRQFTAVSICLCGLKYIETKRFWAFAILIVLASLIHVSSILFLIAYWLYHFKWSDLWRYILLIAGFLIGLVGISGWAIELVVRLVGVEASMAEKLLQYGDEGLETSHTNPYLSYALGILKRAFILPLLIYGKKYVSKRIRFRYEGFLNLLIFGNMIYFIFILSVPVVTRLALPFLYLEIFLLAYLLTSLNDFKLKAFFLFLLTIFGAFRLYLFMSPYMDLYVPFHTVFDEFYDPLRY</sequence>
<keyword evidence="1" id="KW-1133">Transmembrane helix</keyword>